<evidence type="ECO:0000256" key="7">
    <source>
        <dbReference type="RuleBase" id="RU363032"/>
    </source>
</evidence>
<dbReference type="Pfam" id="PF00528">
    <property type="entry name" value="BPD_transp_1"/>
    <property type="match status" value="1"/>
</dbReference>
<comment type="caution">
    <text evidence="9">The sequence shown here is derived from an EMBL/GenBank/DDBJ whole genome shotgun (WGS) entry which is preliminary data.</text>
</comment>
<keyword evidence="5 7" id="KW-1133">Transmembrane helix</keyword>
<dbReference type="Proteomes" id="UP000321379">
    <property type="component" value="Unassembled WGS sequence"/>
</dbReference>
<feature type="transmembrane region" description="Helical" evidence="7">
    <location>
        <begin position="71"/>
        <end position="93"/>
    </location>
</feature>
<organism evidence="9 10">
    <name type="scientific">Lacisediminihabitans profunda</name>
    <dbReference type="NCBI Taxonomy" id="2594790"/>
    <lineage>
        <taxon>Bacteria</taxon>
        <taxon>Bacillati</taxon>
        <taxon>Actinomycetota</taxon>
        <taxon>Actinomycetes</taxon>
        <taxon>Micrococcales</taxon>
        <taxon>Microbacteriaceae</taxon>
        <taxon>Lacisediminihabitans</taxon>
    </lineage>
</organism>
<feature type="domain" description="ABC transmembrane type-1" evidence="8">
    <location>
        <begin position="68"/>
        <end position="283"/>
    </location>
</feature>
<dbReference type="InterPro" id="IPR035906">
    <property type="entry name" value="MetI-like_sf"/>
</dbReference>
<evidence type="ECO:0000256" key="6">
    <source>
        <dbReference type="ARBA" id="ARBA00023136"/>
    </source>
</evidence>
<keyword evidence="3" id="KW-1003">Cell membrane</keyword>
<dbReference type="PANTHER" id="PTHR43227">
    <property type="entry name" value="BLL4140 PROTEIN"/>
    <property type="match status" value="1"/>
</dbReference>
<feature type="transmembrane region" description="Helical" evidence="7">
    <location>
        <begin position="212"/>
        <end position="229"/>
    </location>
</feature>
<evidence type="ECO:0000313" key="10">
    <source>
        <dbReference type="Proteomes" id="UP000321379"/>
    </source>
</evidence>
<keyword evidence="6 7" id="KW-0472">Membrane</keyword>
<name>A0A5C8UQU2_9MICO</name>
<evidence type="ECO:0000256" key="4">
    <source>
        <dbReference type="ARBA" id="ARBA00022692"/>
    </source>
</evidence>
<keyword evidence="2 7" id="KW-0813">Transport</keyword>
<dbReference type="AlphaFoldDB" id="A0A5C8UQU2"/>
<feature type="transmembrane region" description="Helical" evidence="7">
    <location>
        <begin position="12"/>
        <end position="34"/>
    </location>
</feature>
<dbReference type="PANTHER" id="PTHR43227:SF8">
    <property type="entry name" value="DIACETYLCHITOBIOSE UPTAKE SYSTEM PERMEASE PROTEIN DASB"/>
    <property type="match status" value="1"/>
</dbReference>
<evidence type="ECO:0000256" key="1">
    <source>
        <dbReference type="ARBA" id="ARBA00004651"/>
    </source>
</evidence>
<proteinExistence type="inferred from homology"/>
<protein>
    <submittedName>
        <fullName evidence="9">Sugar ABC transporter permease</fullName>
    </submittedName>
</protein>
<sequence>MARSRSSRRSLLAGSIMFAPYLILLLLFGIWPIIQATITSIGPSIVNPAGGLQNFADVVADVRFLPALMNVVVFLLLYVPIMIIVVSVMSLLLDTVQGRWNLPLRLTYIVPASMTGATAVLIWYFMLEPSLSPYQSALHALGITQGNQIWRQGGLAWIFVAMAFFVGAGNWIVVQYGSLQSISEDVLEAARIDGANAWQIGWRIKLPLIRKYLVYMGILVFAAGLQVFVEPQLISGSVYTGIAKDWSLNQLSYDLAFQSNNLAGSAALSLMLLVVCIIAAIVVIFRTDFFEGTGVGKK</sequence>
<evidence type="ECO:0000259" key="8">
    <source>
        <dbReference type="PROSITE" id="PS50928"/>
    </source>
</evidence>
<evidence type="ECO:0000256" key="5">
    <source>
        <dbReference type="ARBA" id="ARBA00022989"/>
    </source>
</evidence>
<dbReference type="GO" id="GO:0055085">
    <property type="term" value="P:transmembrane transport"/>
    <property type="evidence" value="ECO:0007669"/>
    <property type="project" value="InterPro"/>
</dbReference>
<feature type="transmembrane region" description="Helical" evidence="7">
    <location>
        <begin position="262"/>
        <end position="285"/>
    </location>
</feature>
<dbReference type="CDD" id="cd06261">
    <property type="entry name" value="TM_PBP2"/>
    <property type="match status" value="1"/>
</dbReference>
<reference evidence="9 10" key="1">
    <citation type="submission" date="2019-08" db="EMBL/GenBank/DDBJ databases">
        <title>Bacterial whole genome sequence for Glaciihabitans sp. CHu50b-6-2.</title>
        <authorList>
            <person name="Jin L."/>
        </authorList>
    </citation>
    <scope>NUCLEOTIDE SEQUENCE [LARGE SCALE GENOMIC DNA]</scope>
    <source>
        <strain evidence="9 10">CHu50b-6-2</strain>
    </source>
</reference>
<feature type="transmembrane region" description="Helical" evidence="7">
    <location>
        <begin position="105"/>
        <end position="126"/>
    </location>
</feature>
<dbReference type="GO" id="GO:0005886">
    <property type="term" value="C:plasma membrane"/>
    <property type="evidence" value="ECO:0007669"/>
    <property type="project" value="UniProtKB-SubCell"/>
</dbReference>
<dbReference type="InterPro" id="IPR050809">
    <property type="entry name" value="UgpAE/MalFG_permease"/>
</dbReference>
<keyword evidence="4 7" id="KW-0812">Transmembrane</keyword>
<dbReference type="Gene3D" id="1.10.3720.10">
    <property type="entry name" value="MetI-like"/>
    <property type="match status" value="1"/>
</dbReference>
<dbReference type="InterPro" id="IPR000515">
    <property type="entry name" value="MetI-like"/>
</dbReference>
<keyword evidence="10" id="KW-1185">Reference proteome</keyword>
<evidence type="ECO:0000313" key="9">
    <source>
        <dbReference type="EMBL" id="TXN30954.1"/>
    </source>
</evidence>
<comment type="similarity">
    <text evidence="7">Belongs to the binding-protein-dependent transport system permease family.</text>
</comment>
<dbReference type="PROSITE" id="PS50928">
    <property type="entry name" value="ABC_TM1"/>
    <property type="match status" value="1"/>
</dbReference>
<accession>A0A5C8UQU2</accession>
<feature type="transmembrane region" description="Helical" evidence="7">
    <location>
        <begin position="154"/>
        <end position="174"/>
    </location>
</feature>
<evidence type="ECO:0000256" key="2">
    <source>
        <dbReference type="ARBA" id="ARBA00022448"/>
    </source>
</evidence>
<dbReference type="RefSeq" id="WP_147782540.1">
    <property type="nucleotide sequence ID" value="NZ_VRMG01000005.1"/>
</dbReference>
<evidence type="ECO:0000256" key="3">
    <source>
        <dbReference type="ARBA" id="ARBA00022475"/>
    </source>
</evidence>
<dbReference type="SUPFAM" id="SSF161098">
    <property type="entry name" value="MetI-like"/>
    <property type="match status" value="1"/>
</dbReference>
<comment type="subcellular location">
    <subcellularLocation>
        <location evidence="1 7">Cell membrane</location>
        <topology evidence="1 7">Multi-pass membrane protein</topology>
    </subcellularLocation>
</comment>
<dbReference type="EMBL" id="VRMG01000005">
    <property type="protein sequence ID" value="TXN30954.1"/>
    <property type="molecule type" value="Genomic_DNA"/>
</dbReference>
<gene>
    <name evidence="9" type="ORF">FVP33_04950</name>
</gene>